<keyword evidence="1" id="KW-0496">Mitochondrion</keyword>
<organism evidence="1">
    <name type="scientific">Fagus sylvatica</name>
    <name type="common">Beechnut</name>
    <dbReference type="NCBI Taxonomy" id="28930"/>
    <lineage>
        <taxon>Eukaryota</taxon>
        <taxon>Viridiplantae</taxon>
        <taxon>Streptophyta</taxon>
        <taxon>Embryophyta</taxon>
        <taxon>Tracheophyta</taxon>
        <taxon>Spermatophyta</taxon>
        <taxon>Magnoliopsida</taxon>
        <taxon>eudicotyledons</taxon>
        <taxon>Gunneridae</taxon>
        <taxon>Pentapetalae</taxon>
        <taxon>rosids</taxon>
        <taxon>fabids</taxon>
        <taxon>Fagales</taxon>
        <taxon>Fagaceae</taxon>
        <taxon>Fagus</taxon>
    </lineage>
</organism>
<accession>A0A7L7TE31</accession>
<dbReference type="GeneID" id="59440663"/>
<gene>
    <name evidence="1" type="primary">ORF7</name>
</gene>
<sequence length="118" mass="13890">MGIGQRYGSSVRFSTMCRIGGAGFRTLSRPQSHRAFRYERLWVMRTKSLYGGYLEMWIGRGQPLNPYLRGLLLSVVRQEMKPKDLRLIPDELFVTEKVKDFLEWSSLRSWFRNKPSGR</sequence>
<name>A0A7L7TE31_FAGSY</name>
<proteinExistence type="predicted"/>
<reference evidence="1" key="1">
    <citation type="journal article" date="2020" name="Plants (Basel)">
        <title>Mitochondrial Genome of Fagus sylvatica L. as a Source for Taxonomic Marker Development in the Fagales.</title>
        <authorList>
            <person name="Mader M."/>
            <person name="Schroeder H."/>
            <person name="Schott T."/>
            <person name="Schoening-Stierand K."/>
            <person name="Leite Montalvao A.P."/>
            <person name="Liesebach H."/>
            <person name="Liesebach M."/>
            <person name="Fussi B."/>
            <person name="Kersten B."/>
        </authorList>
    </citation>
    <scope>NUCLEOTIDE SEQUENCE</scope>
    <source>
        <strain evidence="1">FASYL_29_1</strain>
    </source>
</reference>
<dbReference type="RefSeq" id="YP_009941473.1">
    <property type="nucleotide sequence ID" value="NC_050960.1"/>
</dbReference>
<dbReference type="EMBL" id="MT446430">
    <property type="protein sequence ID" value="QOC70531.1"/>
    <property type="molecule type" value="Genomic_DNA"/>
</dbReference>
<geneLocation type="mitochondrion" evidence="1"/>
<protein>
    <submittedName>
        <fullName evidence="1">Uncharacterized protein</fullName>
    </submittedName>
</protein>
<dbReference type="AlphaFoldDB" id="A0A7L7TE31"/>
<evidence type="ECO:0000313" key="1">
    <source>
        <dbReference type="EMBL" id="QOC70531.1"/>
    </source>
</evidence>